<keyword evidence="3" id="KW-1185">Reference proteome</keyword>
<sequence length="121" mass="13592">MQAIEEWKHKSNTVVKDNTQTEKVTRRRSGRVARWCSQQPQSNLIATSTPSLQAFIDAILQQEVALTLLKNLGSNSRSARDRGREPANHSKAAAFGPSPGKLKPRKFTKMDVVVRYVDFLV</sequence>
<feature type="region of interest" description="Disordered" evidence="1">
    <location>
        <begin position="74"/>
        <end position="101"/>
    </location>
</feature>
<feature type="compositionally biased region" description="Basic and acidic residues" evidence="1">
    <location>
        <begin position="78"/>
        <end position="88"/>
    </location>
</feature>
<dbReference type="AlphaFoldDB" id="A0A5B7DJU2"/>
<feature type="region of interest" description="Disordered" evidence="1">
    <location>
        <begin position="1"/>
        <end position="35"/>
    </location>
</feature>
<gene>
    <name evidence="2" type="ORF">E2C01_014705</name>
</gene>
<proteinExistence type="predicted"/>
<protein>
    <submittedName>
        <fullName evidence="2">Uncharacterized protein</fullName>
    </submittedName>
</protein>
<name>A0A5B7DJU2_PORTR</name>
<evidence type="ECO:0000313" key="3">
    <source>
        <dbReference type="Proteomes" id="UP000324222"/>
    </source>
</evidence>
<reference evidence="2 3" key="1">
    <citation type="submission" date="2019-05" db="EMBL/GenBank/DDBJ databases">
        <title>Another draft genome of Portunus trituberculatus and its Hox gene families provides insights of decapod evolution.</title>
        <authorList>
            <person name="Jeong J.-H."/>
            <person name="Song I."/>
            <person name="Kim S."/>
            <person name="Choi T."/>
            <person name="Kim D."/>
            <person name="Ryu S."/>
            <person name="Kim W."/>
        </authorList>
    </citation>
    <scope>NUCLEOTIDE SEQUENCE [LARGE SCALE GENOMIC DNA]</scope>
    <source>
        <tissue evidence="2">Muscle</tissue>
    </source>
</reference>
<evidence type="ECO:0000313" key="2">
    <source>
        <dbReference type="EMBL" id="MPC21710.1"/>
    </source>
</evidence>
<evidence type="ECO:0000256" key="1">
    <source>
        <dbReference type="SAM" id="MobiDB-lite"/>
    </source>
</evidence>
<dbReference type="EMBL" id="VSRR010001006">
    <property type="protein sequence ID" value="MPC21710.1"/>
    <property type="molecule type" value="Genomic_DNA"/>
</dbReference>
<organism evidence="2 3">
    <name type="scientific">Portunus trituberculatus</name>
    <name type="common">Swimming crab</name>
    <name type="synonym">Neptunus trituberculatus</name>
    <dbReference type="NCBI Taxonomy" id="210409"/>
    <lineage>
        <taxon>Eukaryota</taxon>
        <taxon>Metazoa</taxon>
        <taxon>Ecdysozoa</taxon>
        <taxon>Arthropoda</taxon>
        <taxon>Crustacea</taxon>
        <taxon>Multicrustacea</taxon>
        <taxon>Malacostraca</taxon>
        <taxon>Eumalacostraca</taxon>
        <taxon>Eucarida</taxon>
        <taxon>Decapoda</taxon>
        <taxon>Pleocyemata</taxon>
        <taxon>Brachyura</taxon>
        <taxon>Eubrachyura</taxon>
        <taxon>Portunoidea</taxon>
        <taxon>Portunidae</taxon>
        <taxon>Portuninae</taxon>
        <taxon>Portunus</taxon>
    </lineage>
</organism>
<dbReference type="Proteomes" id="UP000324222">
    <property type="component" value="Unassembled WGS sequence"/>
</dbReference>
<comment type="caution">
    <text evidence="2">The sequence shown here is derived from an EMBL/GenBank/DDBJ whole genome shotgun (WGS) entry which is preliminary data.</text>
</comment>
<accession>A0A5B7DJU2</accession>